<keyword evidence="1" id="KW-0255">Endonuclease</keyword>
<protein>
    <submittedName>
        <fullName evidence="1">Terminase, endonuclease subunit</fullName>
    </submittedName>
</protein>
<dbReference type="Proteomes" id="UP000019197">
    <property type="component" value="Unassembled WGS sequence"/>
</dbReference>
<dbReference type="GO" id="GO:0003677">
    <property type="term" value="F:DNA binding"/>
    <property type="evidence" value="ECO:0007669"/>
    <property type="project" value="InterPro"/>
</dbReference>
<sequence length="220" mass="24722">MRSPWQRHRMRAQAEASAWLNGNALQNHSGYNQMLLMLGQHRKQLKGIQSMEGKARLKQKLLPHYVPWVTGVLATGQGAQDDVLMYVMLWRIDAGEYDGALDIADYALRYQLAMPQGHSRTAGCAIAEEMADAAQRSYSAKSPMPLATLERAISLADAQDMPDEVKAELYKWLGYSQRDHDLPQPAYCSLSRALELNNKVGVKKDLEQLARIIRQSDAQP</sequence>
<gene>
    <name evidence="1" type="primary">M</name>
    <name evidence="1" type="ORF">XCR1_1240004</name>
</gene>
<keyword evidence="1" id="KW-0540">Nuclease</keyword>
<organism evidence="1 2">
    <name type="scientific">Xenorhabdus cabanillasii JM26</name>
    <dbReference type="NCBI Taxonomy" id="1427517"/>
    <lineage>
        <taxon>Bacteria</taxon>
        <taxon>Pseudomonadati</taxon>
        <taxon>Pseudomonadota</taxon>
        <taxon>Gammaproteobacteria</taxon>
        <taxon>Enterobacterales</taxon>
        <taxon>Morganellaceae</taxon>
        <taxon>Xenorhabdus</taxon>
    </lineage>
</organism>
<accession>W1IMT6</accession>
<dbReference type="EMBL" id="CBXE010000029">
    <property type="protein sequence ID" value="CDL79812.1"/>
    <property type="molecule type" value="Genomic_DNA"/>
</dbReference>
<evidence type="ECO:0000313" key="1">
    <source>
        <dbReference type="EMBL" id="CDL79812.1"/>
    </source>
</evidence>
<dbReference type="AlphaFoldDB" id="W1IMT6"/>
<dbReference type="RefSeq" id="WP_038260388.1">
    <property type="nucleotide sequence ID" value="NZ_CAWLVK010000029.1"/>
</dbReference>
<name>W1IMT6_9GAMM</name>
<reference evidence="1 2" key="1">
    <citation type="submission" date="2013-11" db="EMBL/GenBank/DDBJ databases">
        <title>Draft genome sequence and annotation of the entomopathogenic bacterium, Xenorhabdus cabanillasi strain JM26.</title>
        <authorList>
            <person name="Gualtieri M."/>
            <person name="Ogier J.C."/>
            <person name="Pages S."/>
            <person name="Givaudan A."/>
            <person name="Gaudriault S."/>
        </authorList>
    </citation>
    <scope>NUCLEOTIDE SEQUENCE [LARGE SCALE GENOMIC DNA]</scope>
    <source>
        <strain evidence="1 2">JM26</strain>
    </source>
</reference>
<dbReference type="OrthoDB" id="8562788at2"/>
<keyword evidence="1" id="KW-0378">Hydrolase</keyword>
<dbReference type="InterPro" id="IPR010270">
    <property type="entry name" value="Phage_P2_GpM"/>
</dbReference>
<comment type="caution">
    <text evidence="1">The sequence shown here is derived from an EMBL/GenBank/DDBJ whole genome shotgun (WGS) entry which is preliminary data.</text>
</comment>
<dbReference type="GO" id="GO:0004519">
    <property type="term" value="F:endonuclease activity"/>
    <property type="evidence" value="ECO:0007669"/>
    <property type="project" value="UniProtKB-KW"/>
</dbReference>
<evidence type="ECO:0000313" key="2">
    <source>
        <dbReference type="Proteomes" id="UP000019197"/>
    </source>
</evidence>
<proteinExistence type="predicted"/>
<dbReference type="Pfam" id="PF05944">
    <property type="entry name" value="Phage_term_smal"/>
    <property type="match status" value="1"/>
</dbReference>